<proteinExistence type="predicted"/>
<name>A0A2U1ACV3_9BACT</name>
<reference evidence="2 3" key="1">
    <citation type="submission" date="2018-04" db="EMBL/GenBank/DDBJ databases">
        <title>Genomic Encyclopedia of Type Strains, Phase IV (KMG-IV): sequencing the most valuable type-strain genomes for metagenomic binning, comparative biology and taxonomic classification.</title>
        <authorList>
            <person name="Goeker M."/>
        </authorList>
    </citation>
    <scope>NUCLEOTIDE SEQUENCE [LARGE SCALE GENOMIC DNA]</scope>
    <source>
        <strain evidence="2 3">DSM 14823</strain>
    </source>
</reference>
<dbReference type="GeneID" id="78297227"/>
<sequence>MDSRKILPLTIASYLIEKSITSGDCITNLKLQKLVYYAQAWFIVLFGIKLFDEDIQAWVHGPVVRSIYDCYKQYGYKPLPCPRVKSDLPGDVQKHLDEILKIFGGYSGFQLELMTHQEAPWKNARKGLPPDMACDRVISPEDMRTFYSLLATNGKEG</sequence>
<dbReference type="EMBL" id="QEKH01000052">
    <property type="protein sequence ID" value="PVY33323.1"/>
    <property type="molecule type" value="Genomic_DNA"/>
</dbReference>
<dbReference type="Proteomes" id="UP000245959">
    <property type="component" value="Unassembled WGS sequence"/>
</dbReference>
<dbReference type="Pfam" id="PF13274">
    <property type="entry name" value="SocA_Panacea"/>
    <property type="match status" value="1"/>
</dbReference>
<keyword evidence="3" id="KW-1185">Reference proteome</keyword>
<accession>A0A2U1ACV3</accession>
<protein>
    <submittedName>
        <fullName evidence="2">Putative phage-associated protein</fullName>
    </submittedName>
</protein>
<feature type="domain" description="Antitoxin SocA-like Panacea" evidence="1">
    <location>
        <begin position="31"/>
        <end position="122"/>
    </location>
</feature>
<dbReference type="AlphaFoldDB" id="A0A2U1ACV3"/>
<gene>
    <name evidence="2" type="ORF">C8D82_15218</name>
</gene>
<comment type="caution">
    <text evidence="2">The sequence shown here is derived from an EMBL/GenBank/DDBJ whole genome shotgun (WGS) entry which is preliminary data.</text>
</comment>
<dbReference type="InterPro" id="IPR025272">
    <property type="entry name" value="SocA_Panacea"/>
</dbReference>
<evidence type="ECO:0000259" key="1">
    <source>
        <dbReference type="Pfam" id="PF13274"/>
    </source>
</evidence>
<evidence type="ECO:0000313" key="2">
    <source>
        <dbReference type="EMBL" id="PVY33323.1"/>
    </source>
</evidence>
<dbReference type="RefSeq" id="WP_116885967.1">
    <property type="nucleotide sequence ID" value="NZ_CABMMC010000001.1"/>
</dbReference>
<organism evidence="2 3">
    <name type="scientific">Victivallis vadensis</name>
    <dbReference type="NCBI Taxonomy" id="172901"/>
    <lineage>
        <taxon>Bacteria</taxon>
        <taxon>Pseudomonadati</taxon>
        <taxon>Lentisphaerota</taxon>
        <taxon>Lentisphaeria</taxon>
        <taxon>Victivallales</taxon>
        <taxon>Victivallaceae</taxon>
        <taxon>Victivallis</taxon>
    </lineage>
</organism>
<evidence type="ECO:0000313" key="3">
    <source>
        <dbReference type="Proteomes" id="UP000245959"/>
    </source>
</evidence>
<dbReference type="OrthoDB" id="9799173at2"/>